<comment type="subcellular location">
    <subcellularLocation>
        <location evidence="1">Membrane</location>
        <topology evidence="1">Multi-pass membrane protein</topology>
    </subcellularLocation>
</comment>
<keyword evidence="3 6" id="KW-1133">Transmembrane helix</keyword>
<dbReference type="Proteomes" id="UP001153954">
    <property type="component" value="Unassembled WGS sequence"/>
</dbReference>
<feature type="transmembrane region" description="Helical" evidence="6">
    <location>
        <begin position="448"/>
        <end position="468"/>
    </location>
</feature>
<feature type="transmembrane region" description="Helical" evidence="6">
    <location>
        <begin position="505"/>
        <end position="525"/>
    </location>
</feature>
<protein>
    <recommendedName>
        <fullName evidence="7">Cationic amino acid transporter C-terminal domain-containing protein</fullName>
    </recommendedName>
</protein>
<feature type="transmembrane region" description="Helical" evidence="6">
    <location>
        <begin position="187"/>
        <end position="209"/>
    </location>
</feature>
<proteinExistence type="predicted"/>
<feature type="transmembrane region" description="Helical" evidence="6">
    <location>
        <begin position="233"/>
        <end position="253"/>
    </location>
</feature>
<dbReference type="GO" id="GO:0005886">
    <property type="term" value="C:plasma membrane"/>
    <property type="evidence" value="ECO:0007669"/>
    <property type="project" value="TreeGrafter"/>
</dbReference>
<evidence type="ECO:0000313" key="8">
    <source>
        <dbReference type="EMBL" id="CAH2096576.1"/>
    </source>
</evidence>
<dbReference type="EMBL" id="CAKOGL010000016">
    <property type="protein sequence ID" value="CAH2096576.1"/>
    <property type="molecule type" value="Genomic_DNA"/>
</dbReference>
<feature type="transmembrane region" description="Helical" evidence="6">
    <location>
        <begin position="65"/>
        <end position="85"/>
    </location>
</feature>
<keyword evidence="2 6" id="KW-0812">Transmembrane</keyword>
<feature type="region of interest" description="Disordered" evidence="5">
    <location>
        <begin position="954"/>
        <end position="993"/>
    </location>
</feature>
<feature type="region of interest" description="Disordered" evidence="5">
    <location>
        <begin position="861"/>
        <end position="887"/>
    </location>
</feature>
<reference evidence="8" key="1">
    <citation type="submission" date="2022-03" db="EMBL/GenBank/DDBJ databases">
        <authorList>
            <person name="Tunstrom K."/>
        </authorList>
    </citation>
    <scope>NUCLEOTIDE SEQUENCE</scope>
</reference>
<evidence type="ECO:0000256" key="4">
    <source>
        <dbReference type="ARBA" id="ARBA00023136"/>
    </source>
</evidence>
<dbReference type="AlphaFoldDB" id="A0AAU9UF97"/>
<keyword evidence="9" id="KW-1185">Reference proteome</keyword>
<comment type="caution">
    <text evidence="8">The sequence shown here is derived from an EMBL/GenBank/DDBJ whole genome shotgun (WGS) entry which is preliminary data.</text>
</comment>
<feature type="compositionally biased region" description="Polar residues" evidence="5">
    <location>
        <begin position="877"/>
        <end position="887"/>
    </location>
</feature>
<feature type="transmembrane region" description="Helical" evidence="6">
    <location>
        <begin position="320"/>
        <end position="349"/>
    </location>
</feature>
<feature type="transmembrane region" description="Helical" evidence="6">
    <location>
        <begin position="474"/>
        <end position="493"/>
    </location>
</feature>
<dbReference type="FunFam" id="1.20.1740.10:FF:000010">
    <property type="entry name" value="probable cationic amino acid transporter"/>
    <property type="match status" value="1"/>
</dbReference>
<evidence type="ECO:0000256" key="5">
    <source>
        <dbReference type="SAM" id="MobiDB-lite"/>
    </source>
</evidence>
<dbReference type="GO" id="GO:0015189">
    <property type="term" value="F:L-lysine transmembrane transporter activity"/>
    <property type="evidence" value="ECO:0007669"/>
    <property type="project" value="TreeGrafter"/>
</dbReference>
<sequence length="1018" mass="113052">MAGKWNSFCRTLQRRRVFEPHQLDTGNLKRCLSIWDLTALGVGSSLGVGVYVLVGSVALHLAGPSVVLSFLVAAIAAIFAGMCYAEFGSRVPKAGSAYIYAYVTVGEFIAFIIGWDMILEAVFGTASVARGLSMYVDSMTNYTMSAWFESVVPLGAAPFSTHFDFFSFIVVIVLGGLLAFGVRESTLVNNVLTGVNIAVILFAIIAGAFEADVSNWSIASDQVPPEGSGNGGFFPFGVWGMLKGAAVCFYGFVGFDSISSTGEEVRDPRRAIPISIMCTQVIVFLVYASVATVVTMMMPYYLQVEVASVATAFTYVGMDWARWVVTVGAIVGITASLYGSMFPLPRLLYSMSSDGLLLHWLARLTSKRKSPMIATLLSTFVIAILAAILELNELILMMCIGTLLSYTVVACCVIILRYRSGDISNESNNVKRIFGFGERLPTKTTSRIIITCLLLFICTCLASSLVIHHVQYPVVYVAILHIIAFLLIVVMTLQPQLNEELAFKTPLVPLVPCVSIYVNINLMMFIKLQTWIRVIVWMAIGIPVYFLSLCCYKQNDDNFEDGINATNMNGKAPVQIYVVSPTPPDTITRSKKGGNQTINEDDQIEKNESKNNVILDKVSFVTEEIIVQHAYYEDNSEKEAKIIDLLDQVLQAEEDSYAEITSIEENNVEENEENVIKEQENVTHRKSLSELSDAGSDASSGNQVLSKYDVIAQVHREDLPRVNEEEEKSDREEAELDKDNNLEDEEITAFNDSDSQTDESGYSDTIDRTMLNESNDNIKEEEPKIPVPPPLDENFFANPGFIKSYTISVRPPKPRTEPEPEVNRPRESVQSNSSIDDTPMVFGSDKQMNFMSKLNNIFQSKIASDNDEEPKNRRRSNSTGNVAETSELTNIQRPSIYFDLKKEIISRDMAQNLRHVNVVNKEESTDEEDNDTGLSREELKTKLEGIFKAGGPHLLMKPRKMKSNPPTPEEAYQTDTSSTESISKLSKVDKNDTLGRQKTKFSEVLNSFRLMINKDDVV</sequence>
<accession>A0AAU9UF97</accession>
<dbReference type="Pfam" id="PF13906">
    <property type="entry name" value="AA_permease_C"/>
    <property type="match status" value="1"/>
</dbReference>
<feature type="compositionally biased region" description="Polar residues" evidence="5">
    <location>
        <begin position="750"/>
        <end position="763"/>
    </location>
</feature>
<feature type="compositionally biased region" description="Basic and acidic residues" evidence="5">
    <location>
        <begin position="716"/>
        <end position="741"/>
    </location>
</feature>
<dbReference type="PANTHER" id="PTHR43243">
    <property type="entry name" value="INNER MEMBRANE TRANSPORTER YGJI-RELATED"/>
    <property type="match status" value="1"/>
</dbReference>
<evidence type="ECO:0000256" key="6">
    <source>
        <dbReference type="SAM" id="Phobius"/>
    </source>
</evidence>
<name>A0AAU9UF97_EUPED</name>
<feature type="region of interest" description="Disordered" evidence="5">
    <location>
        <begin position="716"/>
        <end position="768"/>
    </location>
</feature>
<feature type="compositionally biased region" description="Basic and acidic residues" evidence="5">
    <location>
        <begin position="814"/>
        <end position="827"/>
    </location>
</feature>
<feature type="domain" description="Cationic amino acid transporter C-terminal" evidence="7">
    <location>
        <begin position="503"/>
        <end position="547"/>
    </location>
</feature>
<feature type="transmembrane region" description="Helical" evidence="6">
    <location>
        <begin position="395"/>
        <end position="416"/>
    </location>
</feature>
<keyword evidence="4 6" id="KW-0472">Membrane</keyword>
<feature type="transmembrane region" description="Helical" evidence="6">
    <location>
        <begin position="97"/>
        <end position="115"/>
    </location>
</feature>
<evidence type="ECO:0000256" key="2">
    <source>
        <dbReference type="ARBA" id="ARBA00022692"/>
    </source>
</evidence>
<dbReference type="InterPro" id="IPR029485">
    <property type="entry name" value="CAT_C"/>
</dbReference>
<feature type="transmembrane region" description="Helical" evidence="6">
    <location>
        <begin position="163"/>
        <end position="180"/>
    </location>
</feature>
<evidence type="ECO:0000259" key="7">
    <source>
        <dbReference type="Pfam" id="PF13906"/>
    </source>
</evidence>
<feature type="region of interest" description="Disordered" evidence="5">
    <location>
        <begin position="806"/>
        <end position="838"/>
    </location>
</feature>
<evidence type="ECO:0000313" key="9">
    <source>
        <dbReference type="Proteomes" id="UP001153954"/>
    </source>
</evidence>
<evidence type="ECO:0000256" key="1">
    <source>
        <dbReference type="ARBA" id="ARBA00004141"/>
    </source>
</evidence>
<feature type="transmembrane region" description="Helical" evidence="6">
    <location>
        <begin position="370"/>
        <end position="389"/>
    </location>
</feature>
<dbReference type="InterPro" id="IPR002293">
    <property type="entry name" value="AA/rel_permease1"/>
</dbReference>
<evidence type="ECO:0000256" key="3">
    <source>
        <dbReference type="ARBA" id="ARBA00022989"/>
    </source>
</evidence>
<feature type="transmembrane region" description="Helical" evidence="6">
    <location>
        <begin position="531"/>
        <end position="552"/>
    </location>
</feature>
<dbReference type="GO" id="GO:0061459">
    <property type="term" value="F:L-arginine transmembrane transporter activity"/>
    <property type="evidence" value="ECO:0007669"/>
    <property type="project" value="TreeGrafter"/>
</dbReference>
<feature type="region of interest" description="Disordered" evidence="5">
    <location>
        <begin position="679"/>
        <end position="704"/>
    </location>
</feature>
<feature type="transmembrane region" description="Helical" evidence="6">
    <location>
        <begin position="37"/>
        <end position="59"/>
    </location>
</feature>
<feature type="compositionally biased region" description="Polar residues" evidence="5">
    <location>
        <begin position="973"/>
        <end position="984"/>
    </location>
</feature>
<feature type="transmembrane region" description="Helical" evidence="6">
    <location>
        <begin position="274"/>
        <end position="300"/>
    </location>
</feature>
<gene>
    <name evidence="8" type="ORF">EEDITHA_LOCUS11895</name>
</gene>
<dbReference type="Gene3D" id="1.20.1740.10">
    <property type="entry name" value="Amino acid/polyamine transporter I"/>
    <property type="match status" value="1"/>
</dbReference>
<organism evidence="8 9">
    <name type="scientific">Euphydryas editha</name>
    <name type="common">Edith's checkerspot</name>
    <dbReference type="NCBI Taxonomy" id="104508"/>
    <lineage>
        <taxon>Eukaryota</taxon>
        <taxon>Metazoa</taxon>
        <taxon>Ecdysozoa</taxon>
        <taxon>Arthropoda</taxon>
        <taxon>Hexapoda</taxon>
        <taxon>Insecta</taxon>
        <taxon>Pterygota</taxon>
        <taxon>Neoptera</taxon>
        <taxon>Endopterygota</taxon>
        <taxon>Lepidoptera</taxon>
        <taxon>Glossata</taxon>
        <taxon>Ditrysia</taxon>
        <taxon>Papilionoidea</taxon>
        <taxon>Nymphalidae</taxon>
        <taxon>Nymphalinae</taxon>
        <taxon>Euphydryas</taxon>
    </lineage>
</organism>
<dbReference type="GO" id="GO:0000064">
    <property type="term" value="F:L-ornithine transmembrane transporter activity"/>
    <property type="evidence" value="ECO:0007669"/>
    <property type="project" value="TreeGrafter"/>
</dbReference>
<dbReference type="GO" id="GO:0097638">
    <property type="term" value="P:L-arginine import across plasma membrane"/>
    <property type="evidence" value="ECO:0007669"/>
    <property type="project" value="TreeGrafter"/>
</dbReference>
<dbReference type="Pfam" id="PF13520">
    <property type="entry name" value="AA_permease_2"/>
    <property type="match status" value="1"/>
</dbReference>
<dbReference type="PANTHER" id="PTHR43243:SF105">
    <property type="entry name" value="CATIONIC AMINO ACID TRANSPORTER C-TERMINAL DOMAIN-CONTAINING PROTEIN"/>
    <property type="match status" value="1"/>
</dbReference>